<comment type="caution">
    <text evidence="1">The sequence shown here is derived from an EMBL/GenBank/DDBJ whole genome shotgun (WGS) entry which is preliminary data.</text>
</comment>
<evidence type="ECO:0008006" key="3">
    <source>
        <dbReference type="Google" id="ProtNLM"/>
    </source>
</evidence>
<dbReference type="EMBL" id="JACHGK010000040">
    <property type="protein sequence ID" value="MBB6447992.1"/>
    <property type="molecule type" value="Genomic_DNA"/>
</dbReference>
<gene>
    <name evidence="1" type="ORF">HNR53_004718</name>
</gene>
<dbReference type="Proteomes" id="UP000531594">
    <property type="component" value="Unassembled WGS sequence"/>
</dbReference>
<dbReference type="PROSITE" id="PS51257">
    <property type="entry name" value="PROKAR_LIPOPROTEIN"/>
    <property type="match status" value="1"/>
</dbReference>
<organism evidence="1 2">
    <name type="scientific">Bacillus benzoevorans</name>
    <dbReference type="NCBI Taxonomy" id="1456"/>
    <lineage>
        <taxon>Bacteria</taxon>
        <taxon>Bacillati</taxon>
        <taxon>Bacillota</taxon>
        <taxon>Bacilli</taxon>
        <taxon>Bacillales</taxon>
        <taxon>Bacillaceae</taxon>
        <taxon>Bacillus</taxon>
    </lineage>
</organism>
<dbReference type="RefSeq" id="WP_184530445.1">
    <property type="nucleotide sequence ID" value="NZ_JACHGK010000040.1"/>
</dbReference>
<proteinExistence type="predicted"/>
<reference evidence="1 2" key="1">
    <citation type="submission" date="2020-08" db="EMBL/GenBank/DDBJ databases">
        <title>Genomic Encyclopedia of Type Strains, Phase IV (KMG-IV): sequencing the most valuable type-strain genomes for metagenomic binning, comparative biology and taxonomic classification.</title>
        <authorList>
            <person name="Goeker M."/>
        </authorList>
    </citation>
    <scope>NUCLEOTIDE SEQUENCE [LARGE SCALE GENOMIC DNA]</scope>
    <source>
        <strain evidence="1 2">DSM 5391</strain>
    </source>
</reference>
<accession>A0A7X0HXU9</accession>
<keyword evidence="2" id="KW-1185">Reference proteome</keyword>
<dbReference type="AlphaFoldDB" id="A0A7X0HXU9"/>
<protein>
    <recommendedName>
        <fullName evidence="3">Lipoprotein</fullName>
    </recommendedName>
</protein>
<evidence type="ECO:0000313" key="2">
    <source>
        <dbReference type="Proteomes" id="UP000531594"/>
    </source>
</evidence>
<evidence type="ECO:0000313" key="1">
    <source>
        <dbReference type="EMBL" id="MBB6447992.1"/>
    </source>
</evidence>
<name>A0A7X0HXU9_9BACI</name>
<sequence>MKRLVYLVILLSTVIFTGCGEQINIEDMKIDFEKQLQKATNGLPEDEVLSKYLLNINIEESTYENYYDVAGKLDGSFDNLSRKEQFEFLKHAIDLINEIEVDNGGELKRDEFDIYRVDFSTDSERYWMIYDPDVVDAAKGYYELQVGDYSYDSYDSNGNLIEEEDLAQDEDPIQLDLATGNGDNWIQMTYSEKSESISMVISALEARGYNILKDPDQRSWCLSLPDLCRTNVLD</sequence>